<dbReference type="RefSeq" id="WP_377251593.1">
    <property type="nucleotide sequence ID" value="NZ_JBHLUH010000025.1"/>
</dbReference>
<gene>
    <name evidence="2" type="ORF">ACFFIA_15875</name>
</gene>
<dbReference type="Proteomes" id="UP001589867">
    <property type="component" value="Unassembled WGS sequence"/>
</dbReference>
<name>A0ABV6M356_9ACTN</name>
<evidence type="ECO:0008006" key="4">
    <source>
        <dbReference type="Google" id="ProtNLM"/>
    </source>
</evidence>
<sequence length="109" mass="10812">MRGTAVVGRVLAAALLAVLALTSVHGAASSVAPVGAMAQGPASIVAALVQAAPCVASCDQRLDLKSPVPGKALPRLADAERPTAAEPHVALPVAVTSAPHFSRAPPLLR</sequence>
<keyword evidence="1" id="KW-0732">Signal</keyword>
<keyword evidence="3" id="KW-1185">Reference proteome</keyword>
<feature type="chain" id="PRO_5045297965" description="Secreted protein" evidence="1">
    <location>
        <begin position="28"/>
        <end position="109"/>
    </location>
</feature>
<proteinExistence type="predicted"/>
<feature type="signal peptide" evidence="1">
    <location>
        <begin position="1"/>
        <end position="27"/>
    </location>
</feature>
<comment type="caution">
    <text evidence="2">The sequence shown here is derived from an EMBL/GenBank/DDBJ whole genome shotgun (WGS) entry which is preliminary data.</text>
</comment>
<evidence type="ECO:0000313" key="2">
    <source>
        <dbReference type="EMBL" id="MFC0529136.1"/>
    </source>
</evidence>
<evidence type="ECO:0000313" key="3">
    <source>
        <dbReference type="Proteomes" id="UP001589867"/>
    </source>
</evidence>
<evidence type="ECO:0000256" key="1">
    <source>
        <dbReference type="SAM" id="SignalP"/>
    </source>
</evidence>
<organism evidence="2 3">
    <name type="scientific">Phytohabitans kaempferiae</name>
    <dbReference type="NCBI Taxonomy" id="1620943"/>
    <lineage>
        <taxon>Bacteria</taxon>
        <taxon>Bacillati</taxon>
        <taxon>Actinomycetota</taxon>
        <taxon>Actinomycetes</taxon>
        <taxon>Micromonosporales</taxon>
        <taxon>Micromonosporaceae</taxon>
    </lineage>
</organism>
<reference evidence="2 3" key="1">
    <citation type="submission" date="2024-09" db="EMBL/GenBank/DDBJ databases">
        <authorList>
            <person name="Sun Q."/>
            <person name="Mori K."/>
        </authorList>
    </citation>
    <scope>NUCLEOTIDE SEQUENCE [LARGE SCALE GENOMIC DNA]</scope>
    <source>
        <strain evidence="2 3">TBRC 3947</strain>
    </source>
</reference>
<dbReference type="EMBL" id="JBHLUH010000025">
    <property type="protein sequence ID" value="MFC0529136.1"/>
    <property type="molecule type" value="Genomic_DNA"/>
</dbReference>
<accession>A0ABV6M356</accession>
<protein>
    <recommendedName>
        <fullName evidence="4">Secreted protein</fullName>
    </recommendedName>
</protein>